<dbReference type="EMBL" id="BAABCX010000003">
    <property type="protein sequence ID" value="GAA3543327.1"/>
    <property type="molecule type" value="Genomic_DNA"/>
</dbReference>
<dbReference type="PANTHER" id="PTHR43663">
    <property type="entry name" value="CHROMATE TRANSPORT PROTEIN-RELATED"/>
    <property type="match status" value="1"/>
</dbReference>
<evidence type="ECO:0000256" key="2">
    <source>
        <dbReference type="ARBA" id="ARBA00005262"/>
    </source>
</evidence>
<accession>A0ABP6VY09</accession>
<keyword evidence="4 7" id="KW-0812">Transmembrane</keyword>
<evidence type="ECO:0000313" key="8">
    <source>
        <dbReference type="EMBL" id="GAA3543327.1"/>
    </source>
</evidence>
<sequence length="177" mass="19327">MIYWDLFCAFFVPNIIGYGGGPAIIPLIESEVVGHYGWMNSQEFAETLALGNALPSPIATKMAGYVGYEVAGITGAMVAVLATVVPSLLLMLGSLGVLYRYRDSFRVKRMSQWVRPVIALMMAWLTMGFFTEGIDNPGLIHMLVIASLSGVALIKFKIHPAFVVFFSLIYGGLLLNQ</sequence>
<evidence type="ECO:0000256" key="5">
    <source>
        <dbReference type="ARBA" id="ARBA00022989"/>
    </source>
</evidence>
<dbReference type="PANTHER" id="PTHR43663:SF1">
    <property type="entry name" value="CHROMATE TRANSPORTER"/>
    <property type="match status" value="1"/>
</dbReference>
<dbReference type="InterPro" id="IPR052518">
    <property type="entry name" value="CHR_Transporter"/>
</dbReference>
<comment type="caution">
    <text evidence="8">The sequence shown here is derived from an EMBL/GenBank/DDBJ whole genome shotgun (WGS) entry which is preliminary data.</text>
</comment>
<dbReference type="RefSeq" id="WP_344958329.1">
    <property type="nucleotide sequence ID" value="NZ_BAABCX010000003.1"/>
</dbReference>
<name>A0ABP6VY09_9GAMM</name>
<reference evidence="9" key="1">
    <citation type="journal article" date="2019" name="Int. J. Syst. Evol. Microbiol.">
        <title>The Global Catalogue of Microorganisms (GCM) 10K type strain sequencing project: providing services to taxonomists for standard genome sequencing and annotation.</title>
        <authorList>
            <consortium name="The Broad Institute Genomics Platform"/>
            <consortium name="The Broad Institute Genome Sequencing Center for Infectious Disease"/>
            <person name="Wu L."/>
            <person name="Ma J."/>
        </authorList>
    </citation>
    <scope>NUCLEOTIDE SEQUENCE [LARGE SCALE GENOMIC DNA]</scope>
    <source>
        <strain evidence="9">JCM 17110</strain>
    </source>
</reference>
<evidence type="ECO:0000256" key="1">
    <source>
        <dbReference type="ARBA" id="ARBA00004651"/>
    </source>
</evidence>
<feature type="transmembrane region" description="Helical" evidence="7">
    <location>
        <begin position="113"/>
        <end position="131"/>
    </location>
</feature>
<keyword evidence="5 7" id="KW-1133">Transmembrane helix</keyword>
<protein>
    <submittedName>
        <fullName evidence="8">Chromate resistance efflux protein ChrA</fullName>
    </submittedName>
</protein>
<comment type="subcellular location">
    <subcellularLocation>
        <location evidence="1">Cell membrane</location>
        <topology evidence="1">Multi-pass membrane protein</topology>
    </subcellularLocation>
</comment>
<evidence type="ECO:0000256" key="4">
    <source>
        <dbReference type="ARBA" id="ARBA00022692"/>
    </source>
</evidence>
<feature type="transmembrane region" description="Helical" evidence="7">
    <location>
        <begin position="76"/>
        <end position="101"/>
    </location>
</feature>
<keyword evidence="9" id="KW-1185">Reference proteome</keyword>
<dbReference type="Proteomes" id="UP001500795">
    <property type="component" value="Unassembled WGS sequence"/>
</dbReference>
<proteinExistence type="inferred from homology"/>
<dbReference type="Pfam" id="PF02417">
    <property type="entry name" value="Chromate_transp"/>
    <property type="match status" value="1"/>
</dbReference>
<keyword evidence="6 7" id="KW-0472">Membrane</keyword>
<comment type="similarity">
    <text evidence="2">Belongs to the chromate ion transporter (CHR) (TC 2.A.51) family.</text>
</comment>
<keyword evidence="3" id="KW-1003">Cell membrane</keyword>
<evidence type="ECO:0000256" key="3">
    <source>
        <dbReference type="ARBA" id="ARBA00022475"/>
    </source>
</evidence>
<gene>
    <name evidence="8" type="primary">chrA_2</name>
    <name evidence="8" type="ORF">GCM10022394_24110</name>
</gene>
<evidence type="ECO:0000256" key="7">
    <source>
        <dbReference type="SAM" id="Phobius"/>
    </source>
</evidence>
<feature type="transmembrane region" description="Helical" evidence="7">
    <location>
        <begin position="161"/>
        <end position="176"/>
    </location>
</feature>
<evidence type="ECO:0000256" key="6">
    <source>
        <dbReference type="ARBA" id="ARBA00023136"/>
    </source>
</evidence>
<evidence type="ECO:0000313" key="9">
    <source>
        <dbReference type="Proteomes" id="UP001500795"/>
    </source>
</evidence>
<organism evidence="8 9">
    <name type="scientific">Zobellella aerophila</name>
    <dbReference type="NCBI Taxonomy" id="870480"/>
    <lineage>
        <taxon>Bacteria</taxon>
        <taxon>Pseudomonadati</taxon>
        <taxon>Pseudomonadota</taxon>
        <taxon>Gammaproteobacteria</taxon>
        <taxon>Aeromonadales</taxon>
        <taxon>Aeromonadaceae</taxon>
        <taxon>Zobellella</taxon>
    </lineage>
</organism>
<dbReference type="InterPro" id="IPR003370">
    <property type="entry name" value="Chromate_transpt"/>
</dbReference>